<gene>
    <name evidence="5" type="ORF">psyc5s11_40050</name>
</gene>
<organism evidence="5 6">
    <name type="scientific">Clostridium gelidum</name>
    <dbReference type="NCBI Taxonomy" id="704125"/>
    <lineage>
        <taxon>Bacteria</taxon>
        <taxon>Bacillati</taxon>
        <taxon>Bacillota</taxon>
        <taxon>Clostridia</taxon>
        <taxon>Eubacteriales</taxon>
        <taxon>Clostridiaceae</taxon>
        <taxon>Clostridium</taxon>
    </lineage>
</organism>
<keyword evidence="3" id="KW-0804">Transcription</keyword>
<evidence type="ECO:0000313" key="6">
    <source>
        <dbReference type="Proteomes" id="UP000824633"/>
    </source>
</evidence>
<dbReference type="RefSeq" id="WP_224034242.1">
    <property type="nucleotide sequence ID" value="NZ_AP024849.1"/>
</dbReference>
<evidence type="ECO:0000256" key="1">
    <source>
        <dbReference type="ARBA" id="ARBA00023015"/>
    </source>
</evidence>
<keyword evidence="1" id="KW-0805">Transcription regulation</keyword>
<evidence type="ECO:0000259" key="4">
    <source>
        <dbReference type="PROSITE" id="PS01124"/>
    </source>
</evidence>
<accession>A0ABN6J2G7</accession>
<reference evidence="6" key="1">
    <citation type="submission" date="2021-07" db="EMBL/GenBank/DDBJ databases">
        <title>Complete genome sequencing of a Clostridium isolate.</title>
        <authorList>
            <person name="Ueki A."/>
            <person name="Tonouchi A."/>
        </authorList>
    </citation>
    <scope>NUCLEOTIDE SEQUENCE [LARGE SCALE GENOMIC DNA]</scope>
    <source>
        <strain evidence="6">C5S11</strain>
    </source>
</reference>
<dbReference type="InterPro" id="IPR018060">
    <property type="entry name" value="HTH_AraC"/>
</dbReference>
<dbReference type="Gene3D" id="1.10.10.60">
    <property type="entry name" value="Homeodomain-like"/>
    <property type="match status" value="2"/>
</dbReference>
<evidence type="ECO:0000313" key="5">
    <source>
        <dbReference type="EMBL" id="BCZ47938.1"/>
    </source>
</evidence>
<name>A0ABN6J2G7_9CLOT</name>
<dbReference type="SUPFAM" id="SSF51215">
    <property type="entry name" value="Regulatory protein AraC"/>
    <property type="match status" value="1"/>
</dbReference>
<keyword evidence="6" id="KW-1185">Reference proteome</keyword>
<dbReference type="PANTHER" id="PTHR43280:SF2">
    <property type="entry name" value="HTH-TYPE TRANSCRIPTIONAL REGULATOR EXSA"/>
    <property type="match status" value="1"/>
</dbReference>
<dbReference type="Pfam" id="PF12833">
    <property type="entry name" value="HTH_18"/>
    <property type="match status" value="1"/>
</dbReference>
<dbReference type="InterPro" id="IPR003313">
    <property type="entry name" value="AraC-bd"/>
</dbReference>
<dbReference type="InterPro" id="IPR037923">
    <property type="entry name" value="HTH-like"/>
</dbReference>
<proteinExistence type="predicted"/>
<sequence>MFYFISDNKHPLDHCSSGKLVNSENFIHSKRNLDVFVILIGCEGTLYIAQDDKKYELTPNKFVILFPSHTHYGYKKSEGNLSYYWCHFKITSNGYKLFNDEQINNYILELKNNPSENEFSSVYMLPEYGSISSAARTSLIFRQLLDLASKKSYSKYLTNYALSLLAMEISQDFIDSILLQDENFTNINHNIIDIMDWININYNSNISVKQIADTFNYNPDYLSLSFKKYTGLPLLKYINKTKISVSKQLLLNSSFSIKEIARQVGFNDDKHFMKLFKKFEDVTPTQYRDAYFRKILNKS</sequence>
<dbReference type="EMBL" id="AP024849">
    <property type="protein sequence ID" value="BCZ47938.1"/>
    <property type="molecule type" value="Genomic_DNA"/>
</dbReference>
<keyword evidence="2" id="KW-0238">DNA-binding</keyword>
<dbReference type="Proteomes" id="UP000824633">
    <property type="component" value="Chromosome"/>
</dbReference>
<dbReference type="InterPro" id="IPR018062">
    <property type="entry name" value="HTH_AraC-typ_CS"/>
</dbReference>
<dbReference type="Pfam" id="PF02311">
    <property type="entry name" value="AraC_binding"/>
    <property type="match status" value="1"/>
</dbReference>
<dbReference type="PRINTS" id="PR00032">
    <property type="entry name" value="HTHARAC"/>
</dbReference>
<dbReference type="SUPFAM" id="SSF46689">
    <property type="entry name" value="Homeodomain-like"/>
    <property type="match status" value="2"/>
</dbReference>
<dbReference type="InterPro" id="IPR009057">
    <property type="entry name" value="Homeodomain-like_sf"/>
</dbReference>
<evidence type="ECO:0000256" key="3">
    <source>
        <dbReference type="ARBA" id="ARBA00023163"/>
    </source>
</evidence>
<dbReference type="PANTHER" id="PTHR43280">
    <property type="entry name" value="ARAC-FAMILY TRANSCRIPTIONAL REGULATOR"/>
    <property type="match status" value="1"/>
</dbReference>
<dbReference type="InterPro" id="IPR020449">
    <property type="entry name" value="Tscrpt_reg_AraC-type_HTH"/>
</dbReference>
<evidence type="ECO:0000256" key="2">
    <source>
        <dbReference type="ARBA" id="ARBA00023125"/>
    </source>
</evidence>
<dbReference type="PROSITE" id="PS00041">
    <property type="entry name" value="HTH_ARAC_FAMILY_1"/>
    <property type="match status" value="1"/>
</dbReference>
<protein>
    <recommendedName>
        <fullName evidence="4">HTH araC/xylS-type domain-containing protein</fullName>
    </recommendedName>
</protein>
<dbReference type="SMART" id="SM00342">
    <property type="entry name" value="HTH_ARAC"/>
    <property type="match status" value="1"/>
</dbReference>
<dbReference type="PROSITE" id="PS01124">
    <property type="entry name" value="HTH_ARAC_FAMILY_2"/>
    <property type="match status" value="1"/>
</dbReference>
<feature type="domain" description="HTH araC/xylS-type" evidence="4">
    <location>
        <begin position="192"/>
        <end position="290"/>
    </location>
</feature>